<dbReference type="RefSeq" id="WP_259312123.1">
    <property type="nucleotide sequence ID" value="NZ_CP087164.1"/>
</dbReference>
<dbReference type="InterPro" id="IPR011659">
    <property type="entry name" value="WD40"/>
</dbReference>
<dbReference type="Gene3D" id="2.120.10.30">
    <property type="entry name" value="TolB, C-terminal domain"/>
    <property type="match status" value="2"/>
</dbReference>
<evidence type="ECO:0000256" key="2">
    <source>
        <dbReference type="SAM" id="SignalP"/>
    </source>
</evidence>
<keyword evidence="1" id="KW-0813">Transport</keyword>
<dbReference type="InterPro" id="IPR011042">
    <property type="entry name" value="6-blade_b-propeller_TolB-like"/>
</dbReference>
<evidence type="ECO:0000313" key="5">
    <source>
        <dbReference type="Proteomes" id="UP001162834"/>
    </source>
</evidence>
<dbReference type="Proteomes" id="UP001162834">
    <property type="component" value="Chromosome"/>
</dbReference>
<reference evidence="4" key="1">
    <citation type="journal article" date="2022" name="Int. J. Syst. Evol. Microbiol.">
        <title>Pseudomonas aegrilactucae sp. nov. and Pseudomonas morbosilactucae sp. nov., pathogens causing bacterial rot of lettuce in Japan.</title>
        <authorList>
            <person name="Sawada H."/>
            <person name="Fujikawa T."/>
            <person name="Satou M."/>
        </authorList>
    </citation>
    <scope>NUCLEOTIDE SEQUENCE</scope>
    <source>
        <strain evidence="4">0166_1</strain>
    </source>
</reference>
<dbReference type="EMBL" id="CP087164">
    <property type="protein sequence ID" value="UGS38091.1"/>
    <property type="molecule type" value="Genomic_DNA"/>
</dbReference>
<keyword evidence="2" id="KW-0732">Signal</keyword>
<evidence type="ECO:0000259" key="3">
    <source>
        <dbReference type="Pfam" id="PF16755"/>
    </source>
</evidence>
<dbReference type="SUPFAM" id="SSF69304">
    <property type="entry name" value="Tricorn protease N-terminal domain"/>
    <property type="match status" value="1"/>
</dbReference>
<dbReference type="AlphaFoldDB" id="A0A9E6Y291"/>
<accession>A0A9E6Y291</accession>
<name>A0A9E6Y291_9ACTN</name>
<dbReference type="InterPro" id="IPR039462">
    <property type="entry name" value="Nup159/Nup146_N"/>
</dbReference>
<feature type="chain" id="PRO_5039726516" evidence="2">
    <location>
        <begin position="23"/>
        <end position="316"/>
    </location>
</feature>
<feature type="signal peptide" evidence="2">
    <location>
        <begin position="1"/>
        <end position="22"/>
    </location>
</feature>
<gene>
    <name evidence="4" type="primary">tolB_3</name>
    <name evidence="4" type="ORF">DSM104329_04513</name>
</gene>
<proteinExistence type="predicted"/>
<dbReference type="KEGG" id="sbae:DSM104329_04513"/>
<protein>
    <submittedName>
        <fullName evidence="4">Tol-Pal system protein TolB</fullName>
    </submittedName>
</protein>
<dbReference type="Pfam" id="PF16755">
    <property type="entry name" value="Beta-prop_NUP159_NUP214"/>
    <property type="match status" value="1"/>
</dbReference>
<keyword evidence="5" id="KW-1185">Reference proteome</keyword>
<organism evidence="4 5">
    <name type="scientific">Capillimicrobium parvum</name>
    <dbReference type="NCBI Taxonomy" id="2884022"/>
    <lineage>
        <taxon>Bacteria</taxon>
        <taxon>Bacillati</taxon>
        <taxon>Actinomycetota</taxon>
        <taxon>Thermoleophilia</taxon>
        <taxon>Solirubrobacterales</taxon>
        <taxon>Capillimicrobiaceae</taxon>
        <taxon>Capillimicrobium</taxon>
    </lineage>
</organism>
<sequence length="316" mass="31390">MSRTTSLLVAALALALIVPAGASATFPGTNGKIAFAGTKAGSSCSGPGCLAPEQLFSVSADGSGLKALTSTAFGSGQSPAWSPSGRLAYVSRGQVLVRSAALGRAKPVTLRGVRSQSVDNLAWAADGSELYVRAIASSGGATAFLLAGGKLPTAKVLLRATDVQDIAAAPNGRQVAFVNSGALYVADANGTSATTVATGVNSIDWSPDSTRLVTVLNGAIVTMSPTGANRTQVTQPPSAATGWNGAAMPSFTPDGSSIVFLLIGSNPDPTPAEVQAAQSSHGLATISTTGTNQQLLVPASTVSPNLADGPVMQPVG</sequence>
<dbReference type="Pfam" id="PF07676">
    <property type="entry name" value="PD40"/>
    <property type="match status" value="2"/>
</dbReference>
<evidence type="ECO:0000256" key="1">
    <source>
        <dbReference type="ARBA" id="ARBA00022448"/>
    </source>
</evidence>
<feature type="domain" description="Nucleoporin Nup159/Nup146 N-terminal" evidence="3">
    <location>
        <begin position="120"/>
        <end position="238"/>
    </location>
</feature>
<evidence type="ECO:0000313" key="4">
    <source>
        <dbReference type="EMBL" id="UGS38091.1"/>
    </source>
</evidence>